<reference evidence="2" key="2">
    <citation type="submission" date="2021-01" db="EMBL/GenBank/DDBJ databases">
        <authorList>
            <person name="Rahlff J."/>
        </authorList>
    </citation>
    <scope>NUCLEOTIDE SEQUENCE</scope>
</reference>
<reference evidence="2" key="1">
    <citation type="journal article" date="2021" name="Nat. Commun.">
        <title>Lytic archaeal viruses infect abundant primary producers in Earth's crust.</title>
        <authorList>
            <person name="Rahlff J."/>
            <person name="Turzynski V."/>
            <person name="Esser S.P."/>
            <person name="Monsees I."/>
            <person name="Bornemann T.L.V."/>
            <person name="Figueroa-Gonzalez P.A."/>
            <person name="Schulz F."/>
            <person name="Woyke T."/>
            <person name="Klingl A."/>
            <person name="Moraru C."/>
            <person name="Probst A.J."/>
        </authorList>
    </citation>
    <scope>NUCLEOTIDE SEQUENCE</scope>
</reference>
<name>A0A8B0LNI6_9VIRU</name>
<evidence type="ECO:0000256" key="1">
    <source>
        <dbReference type="SAM" id="MobiDB-lite"/>
    </source>
</evidence>
<protein>
    <submittedName>
        <fullName evidence="2">Uncharacterized protein</fullName>
    </submittedName>
</protein>
<feature type="region of interest" description="Disordered" evidence="1">
    <location>
        <begin position="177"/>
        <end position="196"/>
    </location>
</feature>
<organism evidence="2">
    <name type="scientific">uncultured archaeal virus</name>
    <dbReference type="NCBI Taxonomy" id="1960247"/>
    <lineage>
        <taxon>Viruses</taxon>
        <taxon>environmental samples</taxon>
    </lineage>
</organism>
<dbReference type="EMBL" id="MW522970">
    <property type="protein sequence ID" value="QTW05497.1"/>
    <property type="molecule type" value="Genomic_DNA"/>
</dbReference>
<evidence type="ECO:0000313" key="2">
    <source>
        <dbReference type="EMBL" id="QTW05497.1"/>
    </source>
</evidence>
<accession>A0A8B0LNI6</accession>
<proteinExistence type="predicted"/>
<sequence length="266" mass="31945">MENIFETVMKEPIEIKKKREQIARIKYLKDRHGVISLWREEPVQINLRGYLLTIRRIEGETGTTISDVAKETGKNIKTVTNIFRNLEKIEVIKISEHAHFSRRKKNKKNINFFKSKFKLTTYIEEYYSNHSFFRNQYTYSDLKPAVIEAKENERVSKRMDLEESRYLCSKSIVQFDRVSPPSPEKSGGDVLPSRKNPEVMFYPHRKNPEVMSHPHRKNPEVMSHPHRKNLTGGIWMRYFHLVRKIRRRYDLHQKNPKTFEYDEYKI</sequence>